<evidence type="ECO:0000259" key="5">
    <source>
        <dbReference type="PROSITE" id="PS50931"/>
    </source>
</evidence>
<dbReference type="Gene3D" id="3.40.190.290">
    <property type="match status" value="1"/>
</dbReference>
<evidence type="ECO:0000256" key="4">
    <source>
        <dbReference type="ARBA" id="ARBA00023163"/>
    </source>
</evidence>
<dbReference type="Pfam" id="PF03466">
    <property type="entry name" value="LysR_substrate"/>
    <property type="match status" value="1"/>
</dbReference>
<comment type="similarity">
    <text evidence="1">Belongs to the LysR transcriptional regulatory family.</text>
</comment>
<dbReference type="RefSeq" id="WP_303997925.1">
    <property type="nucleotide sequence ID" value="NZ_CALXYC010000002.1"/>
</dbReference>
<dbReference type="PANTHER" id="PTHR30419:SF8">
    <property type="entry name" value="NITROGEN ASSIMILATION TRANSCRIPTIONAL ACTIVATOR-RELATED"/>
    <property type="match status" value="1"/>
</dbReference>
<dbReference type="FunFam" id="1.10.10.10:FF:000001">
    <property type="entry name" value="LysR family transcriptional regulator"/>
    <property type="match status" value="1"/>
</dbReference>
<dbReference type="Pfam" id="PF00126">
    <property type="entry name" value="HTH_1"/>
    <property type="match status" value="1"/>
</dbReference>
<evidence type="ECO:0000313" key="6">
    <source>
        <dbReference type="EMBL" id="HJF84463.1"/>
    </source>
</evidence>
<dbReference type="Proteomes" id="UP000780768">
    <property type="component" value="Unassembled WGS sequence"/>
</dbReference>
<dbReference type="InterPro" id="IPR050950">
    <property type="entry name" value="HTH-type_LysR_regulators"/>
</dbReference>
<dbReference type="InterPro" id="IPR036388">
    <property type="entry name" value="WH-like_DNA-bd_sf"/>
</dbReference>
<evidence type="ECO:0000313" key="7">
    <source>
        <dbReference type="Proteomes" id="UP000780768"/>
    </source>
</evidence>
<dbReference type="EMBL" id="DYVR01000063">
    <property type="protein sequence ID" value="HJF84463.1"/>
    <property type="molecule type" value="Genomic_DNA"/>
</dbReference>
<keyword evidence="4" id="KW-0804">Transcription</keyword>
<gene>
    <name evidence="6" type="ORF">K8V65_02215</name>
</gene>
<comment type="caution">
    <text evidence="6">The sequence shown here is derived from an EMBL/GenBank/DDBJ whole genome shotgun (WGS) entry which is preliminary data.</text>
</comment>
<dbReference type="SUPFAM" id="SSF53850">
    <property type="entry name" value="Periplasmic binding protein-like II"/>
    <property type="match status" value="1"/>
</dbReference>
<keyword evidence="2" id="KW-0805">Transcription regulation</keyword>
<dbReference type="InterPro" id="IPR036390">
    <property type="entry name" value="WH_DNA-bd_sf"/>
</dbReference>
<keyword evidence="3" id="KW-0238">DNA-binding</keyword>
<evidence type="ECO:0000256" key="3">
    <source>
        <dbReference type="ARBA" id="ARBA00023125"/>
    </source>
</evidence>
<proteinExistence type="inferred from homology"/>
<sequence>MYNPQIETFVKVADAGSFSKAAEQMYISPTAVIKQINLLENDLNLQLFIRTHRGLTLTRAGEALYKDAKYIISYSKEAVLRAQKAMQQTEGTVRIGVSPMTPAQFLLKIWEKIHVKYPQIKFQLVPFSNTPENAREILKNLGEHIDLVAGVFDEEFLRSRKCEALELCRPPICCGVSIYHRLADRKMLTLSDLSGENLMIIAEGWNWYVDKLRYDIQEHHSEINIVDFPFYNLDVFNQCENNNGILTVIPNWVNTHPLIKIIPVEWDYKIPFGILHSPRPAEHVQLLLKAIIDIRADENKP</sequence>
<dbReference type="PANTHER" id="PTHR30419">
    <property type="entry name" value="HTH-TYPE TRANSCRIPTIONAL REGULATOR YBHD"/>
    <property type="match status" value="1"/>
</dbReference>
<organism evidence="6 7">
    <name type="scientific">Megamonas hypermegale</name>
    <dbReference type="NCBI Taxonomy" id="158847"/>
    <lineage>
        <taxon>Bacteria</taxon>
        <taxon>Bacillati</taxon>
        <taxon>Bacillota</taxon>
        <taxon>Negativicutes</taxon>
        <taxon>Selenomonadales</taxon>
        <taxon>Selenomonadaceae</taxon>
        <taxon>Megamonas</taxon>
    </lineage>
</organism>
<dbReference type="AlphaFoldDB" id="A0A921L793"/>
<feature type="domain" description="HTH lysR-type" evidence="5">
    <location>
        <begin position="1"/>
        <end position="58"/>
    </location>
</feature>
<dbReference type="CDD" id="cd05466">
    <property type="entry name" value="PBP2_LTTR_substrate"/>
    <property type="match status" value="1"/>
</dbReference>
<protein>
    <submittedName>
        <fullName evidence="6">LysR family transcriptional regulator</fullName>
    </submittedName>
</protein>
<dbReference type="GO" id="GO:0005829">
    <property type="term" value="C:cytosol"/>
    <property type="evidence" value="ECO:0007669"/>
    <property type="project" value="TreeGrafter"/>
</dbReference>
<dbReference type="PROSITE" id="PS50931">
    <property type="entry name" value="HTH_LYSR"/>
    <property type="match status" value="1"/>
</dbReference>
<dbReference type="InterPro" id="IPR000847">
    <property type="entry name" value="LysR_HTH_N"/>
</dbReference>
<dbReference type="InterPro" id="IPR005119">
    <property type="entry name" value="LysR_subst-bd"/>
</dbReference>
<reference evidence="6" key="2">
    <citation type="submission" date="2021-09" db="EMBL/GenBank/DDBJ databases">
        <authorList>
            <person name="Gilroy R."/>
        </authorList>
    </citation>
    <scope>NUCLEOTIDE SEQUENCE</scope>
    <source>
        <strain evidence="6">7318</strain>
    </source>
</reference>
<evidence type="ECO:0000256" key="1">
    <source>
        <dbReference type="ARBA" id="ARBA00009437"/>
    </source>
</evidence>
<reference evidence="6" key="1">
    <citation type="journal article" date="2021" name="PeerJ">
        <title>Extensive microbial diversity within the chicken gut microbiome revealed by metagenomics and culture.</title>
        <authorList>
            <person name="Gilroy R."/>
            <person name="Ravi A."/>
            <person name="Getino M."/>
            <person name="Pursley I."/>
            <person name="Horton D.L."/>
            <person name="Alikhan N.F."/>
            <person name="Baker D."/>
            <person name="Gharbi K."/>
            <person name="Hall N."/>
            <person name="Watson M."/>
            <person name="Adriaenssens E.M."/>
            <person name="Foster-Nyarko E."/>
            <person name="Jarju S."/>
            <person name="Secka A."/>
            <person name="Antonio M."/>
            <person name="Oren A."/>
            <person name="Chaudhuri R.R."/>
            <person name="La Ragione R."/>
            <person name="Hildebrand F."/>
            <person name="Pallen M.J."/>
        </authorList>
    </citation>
    <scope>NUCLEOTIDE SEQUENCE</scope>
    <source>
        <strain evidence="6">7318</strain>
    </source>
</reference>
<accession>A0A921L793</accession>
<evidence type="ECO:0000256" key="2">
    <source>
        <dbReference type="ARBA" id="ARBA00023015"/>
    </source>
</evidence>
<dbReference type="GO" id="GO:0003700">
    <property type="term" value="F:DNA-binding transcription factor activity"/>
    <property type="evidence" value="ECO:0007669"/>
    <property type="project" value="InterPro"/>
</dbReference>
<dbReference type="GO" id="GO:0003677">
    <property type="term" value="F:DNA binding"/>
    <property type="evidence" value="ECO:0007669"/>
    <property type="project" value="UniProtKB-KW"/>
</dbReference>
<name>A0A921L793_9FIRM</name>
<dbReference type="Gene3D" id="1.10.10.10">
    <property type="entry name" value="Winged helix-like DNA-binding domain superfamily/Winged helix DNA-binding domain"/>
    <property type="match status" value="1"/>
</dbReference>
<dbReference type="SUPFAM" id="SSF46785">
    <property type="entry name" value="Winged helix' DNA-binding domain"/>
    <property type="match status" value="1"/>
</dbReference>